<evidence type="ECO:0008006" key="8">
    <source>
        <dbReference type="Google" id="ProtNLM"/>
    </source>
</evidence>
<comment type="similarity">
    <text evidence="2">Belongs to the ABC-3 integral membrane protein family.</text>
</comment>
<feature type="transmembrane region" description="Helical" evidence="6">
    <location>
        <begin position="28"/>
        <end position="51"/>
    </location>
</feature>
<organism evidence="7">
    <name type="scientific">marine sediment metagenome</name>
    <dbReference type="NCBI Taxonomy" id="412755"/>
    <lineage>
        <taxon>unclassified sequences</taxon>
        <taxon>metagenomes</taxon>
        <taxon>ecological metagenomes</taxon>
    </lineage>
</organism>
<evidence type="ECO:0000256" key="3">
    <source>
        <dbReference type="ARBA" id="ARBA00022692"/>
    </source>
</evidence>
<name>X1LV74_9ZZZZ</name>
<protein>
    <recommendedName>
        <fullName evidence="8">Metal ABC transporter permease</fullName>
    </recommendedName>
</protein>
<keyword evidence="4 6" id="KW-1133">Transmembrane helix</keyword>
<dbReference type="GO" id="GO:0043190">
    <property type="term" value="C:ATP-binding cassette (ABC) transporter complex"/>
    <property type="evidence" value="ECO:0007669"/>
    <property type="project" value="InterPro"/>
</dbReference>
<feature type="non-terminal residue" evidence="7">
    <location>
        <position position="1"/>
    </location>
</feature>
<evidence type="ECO:0000256" key="6">
    <source>
        <dbReference type="SAM" id="Phobius"/>
    </source>
</evidence>
<dbReference type="InterPro" id="IPR001626">
    <property type="entry name" value="ABC_TroCD"/>
</dbReference>
<dbReference type="Pfam" id="PF00950">
    <property type="entry name" value="ABC-3"/>
    <property type="match status" value="1"/>
</dbReference>
<dbReference type="AlphaFoldDB" id="X1LV74"/>
<feature type="transmembrane region" description="Helical" evidence="6">
    <location>
        <begin position="112"/>
        <end position="129"/>
    </location>
</feature>
<dbReference type="EMBL" id="BARV01017435">
    <property type="protein sequence ID" value="GAI23297.1"/>
    <property type="molecule type" value="Genomic_DNA"/>
</dbReference>
<evidence type="ECO:0000256" key="2">
    <source>
        <dbReference type="ARBA" id="ARBA00008034"/>
    </source>
</evidence>
<dbReference type="PANTHER" id="PTHR30477:SF0">
    <property type="entry name" value="METAL TRANSPORT SYSTEM MEMBRANE PROTEIN TM_0125-RELATED"/>
    <property type="match status" value="1"/>
</dbReference>
<comment type="caution">
    <text evidence="7">The sequence shown here is derived from an EMBL/GenBank/DDBJ whole genome shotgun (WGS) entry which is preliminary data.</text>
</comment>
<keyword evidence="5 6" id="KW-0472">Membrane</keyword>
<evidence type="ECO:0000313" key="7">
    <source>
        <dbReference type="EMBL" id="GAI23297.1"/>
    </source>
</evidence>
<dbReference type="InterPro" id="IPR037294">
    <property type="entry name" value="ABC_BtuC-like"/>
</dbReference>
<evidence type="ECO:0000256" key="4">
    <source>
        <dbReference type="ARBA" id="ARBA00022989"/>
    </source>
</evidence>
<comment type="subcellular location">
    <subcellularLocation>
        <location evidence="1">Membrane</location>
        <topology evidence="1">Multi-pass membrane protein</topology>
    </subcellularLocation>
</comment>
<evidence type="ECO:0000256" key="5">
    <source>
        <dbReference type="ARBA" id="ARBA00023136"/>
    </source>
</evidence>
<feature type="transmembrane region" description="Helical" evidence="6">
    <location>
        <begin position="84"/>
        <end position="106"/>
    </location>
</feature>
<dbReference type="Gene3D" id="1.10.3470.10">
    <property type="entry name" value="ABC transporter involved in vitamin B12 uptake, BtuC"/>
    <property type="match status" value="1"/>
</dbReference>
<reference evidence="7" key="1">
    <citation type="journal article" date="2014" name="Front. Microbiol.">
        <title>High frequency of phylogenetically diverse reductive dehalogenase-homologous genes in deep subseafloor sedimentary metagenomes.</title>
        <authorList>
            <person name="Kawai M."/>
            <person name="Futagami T."/>
            <person name="Toyoda A."/>
            <person name="Takaki Y."/>
            <person name="Nishi S."/>
            <person name="Hori S."/>
            <person name="Arai W."/>
            <person name="Tsubouchi T."/>
            <person name="Morono Y."/>
            <person name="Uchiyama I."/>
            <person name="Ito T."/>
            <person name="Fujiyama A."/>
            <person name="Inagaki F."/>
            <person name="Takami H."/>
        </authorList>
    </citation>
    <scope>NUCLEOTIDE SEQUENCE</scope>
    <source>
        <strain evidence="7">Expedition CK06-06</strain>
    </source>
</reference>
<accession>X1LV74</accession>
<feature type="transmembrane region" description="Helical" evidence="6">
    <location>
        <begin position="57"/>
        <end position="77"/>
    </location>
</feature>
<sequence length="144" mass="15116">LAAITGAIVGLVAVFYKEIQAVICHREVALAVGIPATVIFYGLLFSTGVTITASLQSIGGLLIYCLILNPAAAAYQLTYSLKRMLLIAVAFGVISCWAGLAASYLLDLPSGAAIVITSAIIFGLASAFSPKRKVKRWQQIKLAS</sequence>
<evidence type="ECO:0000256" key="1">
    <source>
        <dbReference type="ARBA" id="ARBA00004141"/>
    </source>
</evidence>
<dbReference type="SUPFAM" id="SSF81345">
    <property type="entry name" value="ABC transporter involved in vitamin B12 uptake, BtuC"/>
    <property type="match status" value="1"/>
</dbReference>
<keyword evidence="3 6" id="KW-0812">Transmembrane</keyword>
<proteinExistence type="inferred from homology"/>
<gene>
    <name evidence="7" type="ORF">S06H3_29713</name>
</gene>
<dbReference type="GO" id="GO:0055085">
    <property type="term" value="P:transmembrane transport"/>
    <property type="evidence" value="ECO:0007669"/>
    <property type="project" value="InterPro"/>
</dbReference>
<dbReference type="PANTHER" id="PTHR30477">
    <property type="entry name" value="ABC-TRANSPORTER METAL-BINDING PROTEIN"/>
    <property type="match status" value="1"/>
</dbReference>